<feature type="domain" description="Neurotransmitter-gated ion-channel ligand-binding" evidence="7">
    <location>
        <begin position="192"/>
        <end position="362"/>
    </location>
</feature>
<keyword evidence="2 5" id="KW-0812">Transmembrane</keyword>
<dbReference type="GO" id="GO:0004888">
    <property type="term" value="F:transmembrane signaling receptor activity"/>
    <property type="evidence" value="ECO:0007669"/>
    <property type="project" value="InterPro"/>
</dbReference>
<dbReference type="InterPro" id="IPR006201">
    <property type="entry name" value="Neur_channel"/>
</dbReference>
<keyword evidence="5" id="KW-0406">Ion transport</keyword>
<accession>A0AAD9KCE2</accession>
<feature type="domain" description="Neurotransmitter-gated ion-channel transmembrane" evidence="8">
    <location>
        <begin position="370"/>
        <end position="411"/>
    </location>
</feature>
<comment type="caution">
    <text evidence="9">The sequence shown here is derived from an EMBL/GenBank/DDBJ whole genome shotgun (WGS) entry which is preliminary data.</text>
</comment>
<dbReference type="Proteomes" id="UP001208570">
    <property type="component" value="Unassembled WGS sequence"/>
</dbReference>
<protein>
    <submittedName>
        <fullName evidence="9">Uncharacterized protein</fullName>
    </submittedName>
</protein>
<gene>
    <name evidence="9" type="ORF">LSH36_20g03000</name>
</gene>
<keyword evidence="5" id="KW-0407">Ion channel</keyword>
<dbReference type="AlphaFoldDB" id="A0AAD9KCE2"/>
<feature type="transmembrane region" description="Helical" evidence="5">
    <location>
        <begin position="364"/>
        <end position="389"/>
    </location>
</feature>
<dbReference type="PROSITE" id="PS00236">
    <property type="entry name" value="NEUROTR_ION_CHANNEL"/>
    <property type="match status" value="1"/>
</dbReference>
<evidence type="ECO:0000256" key="4">
    <source>
        <dbReference type="ARBA" id="ARBA00023136"/>
    </source>
</evidence>
<proteinExistence type="inferred from homology"/>
<dbReference type="GO" id="GO:0005230">
    <property type="term" value="F:extracellular ligand-gated monoatomic ion channel activity"/>
    <property type="evidence" value="ECO:0007669"/>
    <property type="project" value="InterPro"/>
</dbReference>
<evidence type="ECO:0000256" key="1">
    <source>
        <dbReference type="ARBA" id="ARBA00004141"/>
    </source>
</evidence>
<dbReference type="InterPro" id="IPR006202">
    <property type="entry name" value="Neur_chan_lig-bd"/>
</dbReference>
<evidence type="ECO:0000256" key="3">
    <source>
        <dbReference type="ARBA" id="ARBA00022989"/>
    </source>
</evidence>
<dbReference type="InterPro" id="IPR006029">
    <property type="entry name" value="Neurotrans-gated_channel_TM"/>
</dbReference>
<comment type="similarity">
    <text evidence="5">Belongs to the ligand-gated ion channel (TC 1.A.9) family.</text>
</comment>
<dbReference type="InterPro" id="IPR018000">
    <property type="entry name" value="Neurotransmitter_ion_chnl_CS"/>
</dbReference>
<keyword evidence="3 5" id="KW-1133">Transmembrane helix</keyword>
<evidence type="ECO:0000313" key="10">
    <source>
        <dbReference type="Proteomes" id="UP001208570"/>
    </source>
</evidence>
<keyword evidence="5" id="KW-0813">Transport</keyword>
<feature type="compositionally biased region" description="Acidic residues" evidence="6">
    <location>
        <begin position="105"/>
        <end position="115"/>
    </location>
</feature>
<feature type="non-terminal residue" evidence="9">
    <location>
        <position position="411"/>
    </location>
</feature>
<comment type="subcellular location">
    <subcellularLocation>
        <location evidence="1">Membrane</location>
        <topology evidence="1">Multi-pass membrane protein</topology>
    </subcellularLocation>
</comment>
<comment type="caution">
    <text evidence="5">Lacks conserved residue(s) required for the propagation of feature annotation.</text>
</comment>
<evidence type="ECO:0000259" key="7">
    <source>
        <dbReference type="Pfam" id="PF02931"/>
    </source>
</evidence>
<keyword evidence="4 5" id="KW-0472">Membrane</keyword>
<evidence type="ECO:0000256" key="2">
    <source>
        <dbReference type="ARBA" id="ARBA00022692"/>
    </source>
</evidence>
<sequence length="411" mass="48028">MGMIWINLDNDPYVEPRTEAERILPVRSHREPTIQATPPGDHDGVTGRYDDVDMMRTSDFISDIRPYHVAHPREKYLNNRGKYSRILDLPSDVPDNFRSRREESAPTDDDEDSDISSDNGSDVIDSDLGDGDSFLDRMQADYIVPGLMTSAKGKGGVASKLRKNRKRLQGNNKVDWSEYSNEYRVKHKLLMYYDKTSRPNEKFQTLSALIAIRLRWLDEYLKWDPDEYGGLKNIWIPAMRIWTPDIFINNFFHDFMDTFAIAQHTGDILWMFPAVVKTYCTLDVHHFPFDNQKCDIMFISWTFHGFKLNVTYNETENNAIYYKPKNQEWYVDKVTVRRHEAIYACCKEPYPDVTFTIHMTRRSLFYIINLIFPCLLIYAVSFLGFFLPVESGEKVNLEITILLALVVFLLI</sequence>
<name>A0AAD9KCE2_9ANNE</name>
<dbReference type="EMBL" id="JAODUP010000020">
    <property type="protein sequence ID" value="KAK2168105.1"/>
    <property type="molecule type" value="Genomic_DNA"/>
</dbReference>
<feature type="compositionally biased region" description="Basic and acidic residues" evidence="6">
    <location>
        <begin position="95"/>
        <end position="104"/>
    </location>
</feature>
<dbReference type="Gene3D" id="2.70.170.10">
    <property type="entry name" value="Neurotransmitter-gated ion-channel ligand-binding domain"/>
    <property type="match status" value="1"/>
</dbReference>
<dbReference type="Pfam" id="PF02932">
    <property type="entry name" value="Neur_chan_memb"/>
    <property type="match status" value="1"/>
</dbReference>
<dbReference type="InterPro" id="IPR036734">
    <property type="entry name" value="Neur_chan_lig-bd_sf"/>
</dbReference>
<organism evidence="9 10">
    <name type="scientific">Paralvinella palmiformis</name>
    <dbReference type="NCBI Taxonomy" id="53620"/>
    <lineage>
        <taxon>Eukaryota</taxon>
        <taxon>Metazoa</taxon>
        <taxon>Spiralia</taxon>
        <taxon>Lophotrochozoa</taxon>
        <taxon>Annelida</taxon>
        <taxon>Polychaeta</taxon>
        <taxon>Sedentaria</taxon>
        <taxon>Canalipalpata</taxon>
        <taxon>Terebellida</taxon>
        <taxon>Terebelliformia</taxon>
        <taxon>Alvinellidae</taxon>
        <taxon>Paralvinella</taxon>
    </lineage>
</organism>
<dbReference type="PRINTS" id="PR00252">
    <property type="entry name" value="NRIONCHANNEL"/>
</dbReference>
<dbReference type="InterPro" id="IPR038050">
    <property type="entry name" value="Neuro_actylchol_rec"/>
</dbReference>
<dbReference type="Gene3D" id="1.20.58.390">
    <property type="entry name" value="Neurotransmitter-gated ion-channel transmembrane domain"/>
    <property type="match status" value="1"/>
</dbReference>
<evidence type="ECO:0000259" key="8">
    <source>
        <dbReference type="Pfam" id="PF02932"/>
    </source>
</evidence>
<evidence type="ECO:0000256" key="5">
    <source>
        <dbReference type="RuleBase" id="RU000687"/>
    </source>
</evidence>
<evidence type="ECO:0000313" key="9">
    <source>
        <dbReference type="EMBL" id="KAK2168105.1"/>
    </source>
</evidence>
<dbReference type="SUPFAM" id="SSF90112">
    <property type="entry name" value="Neurotransmitter-gated ion-channel transmembrane pore"/>
    <property type="match status" value="1"/>
</dbReference>
<reference evidence="9" key="1">
    <citation type="journal article" date="2023" name="Mol. Biol. Evol.">
        <title>Third-Generation Sequencing Reveals the Adaptive Role of the Epigenome in Three Deep-Sea Polychaetes.</title>
        <authorList>
            <person name="Perez M."/>
            <person name="Aroh O."/>
            <person name="Sun Y."/>
            <person name="Lan Y."/>
            <person name="Juniper S.K."/>
            <person name="Young C.R."/>
            <person name="Angers B."/>
            <person name="Qian P.Y."/>
        </authorList>
    </citation>
    <scope>NUCLEOTIDE SEQUENCE</scope>
    <source>
        <strain evidence="9">P08H-3</strain>
    </source>
</reference>
<evidence type="ECO:0000256" key="6">
    <source>
        <dbReference type="SAM" id="MobiDB-lite"/>
    </source>
</evidence>
<dbReference type="Pfam" id="PF02931">
    <property type="entry name" value="Neur_chan_LBD"/>
    <property type="match status" value="1"/>
</dbReference>
<dbReference type="InterPro" id="IPR036719">
    <property type="entry name" value="Neuro-gated_channel_TM_sf"/>
</dbReference>
<dbReference type="CDD" id="cd19051">
    <property type="entry name" value="LGIC_TM_cation"/>
    <property type="match status" value="1"/>
</dbReference>
<dbReference type="CDD" id="cd18997">
    <property type="entry name" value="LGIC_ECD_nAChR"/>
    <property type="match status" value="1"/>
</dbReference>
<dbReference type="GO" id="GO:0016020">
    <property type="term" value="C:membrane"/>
    <property type="evidence" value="ECO:0007669"/>
    <property type="project" value="UniProtKB-SubCell"/>
</dbReference>
<dbReference type="PANTHER" id="PTHR18945">
    <property type="entry name" value="NEUROTRANSMITTER GATED ION CHANNEL"/>
    <property type="match status" value="1"/>
</dbReference>
<feature type="region of interest" description="Disordered" evidence="6">
    <location>
        <begin position="87"/>
        <end position="128"/>
    </location>
</feature>
<dbReference type="SUPFAM" id="SSF63712">
    <property type="entry name" value="Nicotinic receptor ligand binding domain-like"/>
    <property type="match status" value="1"/>
</dbReference>
<keyword evidence="10" id="KW-1185">Reference proteome</keyword>
<dbReference type="FunFam" id="2.70.170.10:FF:000028">
    <property type="entry name" value="AcetylCholine Receptor"/>
    <property type="match status" value="1"/>
</dbReference>